<keyword evidence="2 5" id="KW-0812">Transmembrane</keyword>
<comment type="subcellular location">
    <subcellularLocation>
        <location evidence="1">Membrane</location>
        <topology evidence="1">Multi-pass membrane protein</topology>
    </subcellularLocation>
</comment>
<feature type="transmembrane region" description="Helical" evidence="5">
    <location>
        <begin position="569"/>
        <end position="591"/>
    </location>
</feature>
<feature type="transmembrane region" description="Helical" evidence="5">
    <location>
        <begin position="797"/>
        <end position="820"/>
    </location>
</feature>
<dbReference type="NCBIfam" id="TIGR03061">
    <property type="entry name" value="pip_yhgE_Nterm"/>
    <property type="match status" value="1"/>
</dbReference>
<evidence type="ECO:0000256" key="3">
    <source>
        <dbReference type="ARBA" id="ARBA00022989"/>
    </source>
</evidence>
<evidence type="ECO:0000256" key="2">
    <source>
        <dbReference type="ARBA" id="ARBA00022692"/>
    </source>
</evidence>
<dbReference type="Proteomes" id="UP000822142">
    <property type="component" value="Unassembled WGS sequence"/>
</dbReference>
<feature type="domain" description="ABC-2 type transporter transmembrane" evidence="6">
    <location>
        <begin position="450"/>
        <end position="702"/>
    </location>
</feature>
<sequence length="848" mass="92478">MKKSFQIFFRDLRRLAGNPVALIVLIGITILPSLYAWVNIAANMDPYGNTSGVKVAVANNDKEAVKKDLSINAGKEIIDNLKKNDQLGWEFVSEEKAIKGVKSGKYYAAIVIPDDFSSSLVSVLSGKIEIPELKYYINEKPNAVAPKITDAGATTIQTQINSTFSSVASESVSKILKTAVRDISGTVTSVNSEITDMLDKTQQNIAEYETLLDTFRTHADSSKSLISDTQGTSDNLKTAAQSSASALKDADSLLKDTRTAAGSFSSVLSKSLSDGELLLNQANSSASAGLTDLESKADKINGHVGNALDNVNSVVDLNGQILNKMQEINDVISQYLPIVPDEIGTAIEKLQEHNQSNKELVDSLTASNDGIKNAISVTGSTREELTSLTEENLNQLHTLRSSLNESVLPALSQSLDTFSALSGELSGILNNVPASADQIKGALTQLGTGLEDARTALDSTQTALAKIQEDLNTVRTDVNAIVSSDSFQKFLSLEGIDAETVSSFMASPAEIETKTFYSMKNYGSGMAPFYTNLAIWVGGIVLIAILKLEVDRDKKIPSFRPVSGFFGRWLLFVFIGVFQGLIVCAGDIWLLKIQCKHPAAMLAAGMLCSFVYVTIIYVLSLTFKHIGKALAVILVILQIPGSSGTFPVEMTPAFFQKLHPLLPFTYGVGAMRECIAGMYGNVYAKDMLLLLCYIPVFLLIGLGLRPMLAGLNHLFDLKLSETEFMISDTPGREPGRSAQLSLLLKASLSQEELQLQTTQKAQAFEKNYRKMVRLGFLAILIIPLIFLILMFSLESKLVFLVLWIVSIIAICLWLIIIEYIHTKLAEQQQLAGMSFEQMLETFRRKEND</sequence>
<dbReference type="InterPro" id="IPR017501">
    <property type="entry name" value="Phage_infect_YhgE_C"/>
</dbReference>
<evidence type="ECO:0000256" key="1">
    <source>
        <dbReference type="ARBA" id="ARBA00004141"/>
    </source>
</evidence>
<feature type="transmembrane region" description="Helical" evidence="5">
    <location>
        <begin position="687"/>
        <end position="708"/>
    </location>
</feature>
<feature type="transmembrane region" description="Helical" evidence="5">
    <location>
        <begin position="529"/>
        <end position="548"/>
    </location>
</feature>
<protein>
    <submittedName>
        <fullName evidence="7">YhgE/Pip domain-containing protein</fullName>
    </submittedName>
</protein>
<evidence type="ECO:0000313" key="7">
    <source>
        <dbReference type="EMBL" id="NSJ86412.1"/>
    </source>
</evidence>
<dbReference type="RefSeq" id="WP_173749427.1">
    <property type="nucleotide sequence ID" value="NZ_JAAITA010000011.1"/>
</dbReference>
<keyword evidence="3 5" id="KW-1133">Transmembrane helix</keyword>
<organism evidence="7 8">
    <name type="scientific">Blautia hansenii</name>
    <name type="common">Ruminococcus hansenii</name>
    <dbReference type="NCBI Taxonomy" id="1322"/>
    <lineage>
        <taxon>Bacteria</taxon>
        <taxon>Bacillati</taxon>
        <taxon>Bacillota</taxon>
        <taxon>Clostridia</taxon>
        <taxon>Lachnospirales</taxon>
        <taxon>Lachnospiraceae</taxon>
        <taxon>Blautia</taxon>
    </lineage>
</organism>
<dbReference type="PANTHER" id="PTHR43077:SF10">
    <property type="entry name" value="TRANSPORT PERMEASE PROTEIN"/>
    <property type="match status" value="1"/>
</dbReference>
<evidence type="ECO:0000313" key="8">
    <source>
        <dbReference type="Proteomes" id="UP000822142"/>
    </source>
</evidence>
<reference evidence="7 8" key="1">
    <citation type="journal article" date="2020" name="Cell Host Microbe">
        <title>Functional and Genomic Variation between Human-Derived Isolates of Lachnospiraceae Reveals Inter- and Intra-Species Diversity.</title>
        <authorList>
            <person name="Sorbara M.T."/>
            <person name="Littmann E.R."/>
            <person name="Fontana E."/>
            <person name="Moody T.U."/>
            <person name="Kohout C.E."/>
            <person name="Gjonbalaj M."/>
            <person name="Eaton V."/>
            <person name="Seok R."/>
            <person name="Leiner I.M."/>
            <person name="Pamer E.G."/>
        </authorList>
    </citation>
    <scope>NUCLEOTIDE SEQUENCE [LARGE SCALE GENOMIC DNA]</scope>
    <source>
        <strain evidence="7 8">MSK.15.26</strain>
    </source>
</reference>
<name>A0ABX2ICA5_BLAHA</name>
<dbReference type="InterPro" id="IPR017500">
    <property type="entry name" value="Phage_infect_YhgE_N"/>
</dbReference>
<dbReference type="Pfam" id="PF12698">
    <property type="entry name" value="ABC2_membrane_3"/>
    <property type="match status" value="2"/>
</dbReference>
<dbReference type="InterPro" id="IPR051328">
    <property type="entry name" value="T7SS_ABC-Transporter"/>
</dbReference>
<comment type="caution">
    <text evidence="7">The sequence shown here is derived from an EMBL/GenBank/DDBJ whole genome shotgun (WGS) entry which is preliminary data.</text>
</comment>
<proteinExistence type="predicted"/>
<feature type="domain" description="ABC-2 type transporter transmembrane" evidence="6">
    <location>
        <begin position="25"/>
        <end position="194"/>
    </location>
</feature>
<dbReference type="InterPro" id="IPR013525">
    <property type="entry name" value="ABC2_TM"/>
</dbReference>
<feature type="transmembrane region" description="Helical" evidence="5">
    <location>
        <begin position="626"/>
        <end position="646"/>
    </location>
</feature>
<accession>A0ABX2ICA5</accession>
<evidence type="ECO:0000256" key="4">
    <source>
        <dbReference type="ARBA" id="ARBA00023136"/>
    </source>
</evidence>
<gene>
    <name evidence="7" type="ORF">G5A70_09580</name>
</gene>
<evidence type="ECO:0000256" key="5">
    <source>
        <dbReference type="SAM" id="Phobius"/>
    </source>
</evidence>
<dbReference type="NCBIfam" id="TIGR03062">
    <property type="entry name" value="pip_yhgE_Cterm"/>
    <property type="match status" value="1"/>
</dbReference>
<feature type="transmembrane region" description="Helical" evidence="5">
    <location>
        <begin position="774"/>
        <end position="791"/>
    </location>
</feature>
<dbReference type="Gene3D" id="3.40.1710.10">
    <property type="entry name" value="abc type-2 transporter like domain"/>
    <property type="match status" value="1"/>
</dbReference>
<feature type="transmembrane region" description="Helical" evidence="5">
    <location>
        <begin position="597"/>
        <end position="619"/>
    </location>
</feature>
<keyword evidence="4 5" id="KW-0472">Membrane</keyword>
<dbReference type="EMBL" id="JAAITA010000011">
    <property type="protein sequence ID" value="NSJ86412.1"/>
    <property type="molecule type" value="Genomic_DNA"/>
</dbReference>
<evidence type="ECO:0000259" key="6">
    <source>
        <dbReference type="Pfam" id="PF12698"/>
    </source>
</evidence>
<dbReference type="PANTHER" id="PTHR43077">
    <property type="entry name" value="TRANSPORT PERMEASE YVFS-RELATED"/>
    <property type="match status" value="1"/>
</dbReference>
<feature type="transmembrane region" description="Helical" evidence="5">
    <location>
        <begin position="20"/>
        <end position="38"/>
    </location>
</feature>
<keyword evidence="8" id="KW-1185">Reference proteome</keyword>